<organism evidence="1 2">
    <name type="scientific">Penicillium crustosum</name>
    <name type="common">Blue mold fungus</name>
    <dbReference type="NCBI Taxonomy" id="36656"/>
    <lineage>
        <taxon>Eukaryota</taxon>
        <taxon>Fungi</taxon>
        <taxon>Dikarya</taxon>
        <taxon>Ascomycota</taxon>
        <taxon>Pezizomycotina</taxon>
        <taxon>Eurotiomycetes</taxon>
        <taxon>Eurotiomycetidae</taxon>
        <taxon>Eurotiales</taxon>
        <taxon>Aspergillaceae</taxon>
        <taxon>Penicillium</taxon>
    </lineage>
</organism>
<name>A0A9P5GUL3_PENCR</name>
<dbReference type="AlphaFoldDB" id="A0A9P5GUL3"/>
<reference evidence="1" key="1">
    <citation type="submission" date="2020-02" db="EMBL/GenBank/DDBJ databases">
        <authorList>
            <person name="Lichtner F.J."/>
        </authorList>
    </citation>
    <scope>NUCLEOTIDE SEQUENCE</scope>
    <source>
        <strain evidence="1">G10</strain>
    </source>
</reference>
<dbReference type="Proteomes" id="UP000701341">
    <property type="component" value="Unassembled WGS sequence"/>
</dbReference>
<dbReference type="EMBL" id="JAAOZQ010000019">
    <property type="protein sequence ID" value="KAF7526865.1"/>
    <property type="molecule type" value="Genomic_DNA"/>
</dbReference>
<evidence type="ECO:0000313" key="1">
    <source>
        <dbReference type="EMBL" id="KAF7526865.1"/>
    </source>
</evidence>
<accession>A0A9P5GUL3</accession>
<comment type="caution">
    <text evidence="1">The sequence shown here is derived from an EMBL/GenBank/DDBJ whole genome shotgun (WGS) entry which is preliminary data.</text>
</comment>
<proteinExistence type="predicted"/>
<keyword evidence="2" id="KW-1185">Reference proteome</keyword>
<evidence type="ECO:0000313" key="2">
    <source>
        <dbReference type="Proteomes" id="UP000701341"/>
    </source>
</evidence>
<gene>
    <name evidence="1" type="ORF">PCG10_003419</name>
</gene>
<sequence>MDIQHFLNPEEEIVTDSSESIDLQILAQFQAPDDEEEEEDPEVMPKVSSASALEAVQLLQLYQEQQEEGDIKLIHTLNKLRMEIQGGIAQNRQQGDIRSYFSI</sequence>
<protein>
    <submittedName>
        <fullName evidence="1">Uncharacterized protein</fullName>
    </submittedName>
</protein>